<dbReference type="OrthoDB" id="3176309at2"/>
<dbReference type="EMBL" id="JARCJK010000005">
    <property type="protein sequence ID" value="MDE4166383.1"/>
    <property type="molecule type" value="Genomic_DNA"/>
</dbReference>
<dbReference type="GO" id="GO:0005737">
    <property type="term" value="C:cytoplasm"/>
    <property type="evidence" value="ECO:0007669"/>
    <property type="project" value="TreeGrafter"/>
</dbReference>
<dbReference type="SUPFAM" id="SSF69786">
    <property type="entry name" value="YggU-like"/>
    <property type="match status" value="1"/>
</dbReference>
<dbReference type="SMART" id="SM01152">
    <property type="entry name" value="DUF167"/>
    <property type="match status" value="1"/>
</dbReference>
<dbReference type="Proteomes" id="UP000092565">
    <property type="component" value="Chromosome"/>
</dbReference>
<dbReference type="InterPro" id="IPR036591">
    <property type="entry name" value="YggU-like_sf"/>
</dbReference>
<evidence type="ECO:0000313" key="3">
    <source>
        <dbReference type="EMBL" id="ANP38252.1"/>
    </source>
</evidence>
<protein>
    <recommendedName>
        <fullName evidence="2">UPF0235 protein JL2886_03373</fullName>
    </recommendedName>
</protein>
<evidence type="ECO:0000256" key="1">
    <source>
        <dbReference type="ARBA" id="ARBA00010364"/>
    </source>
</evidence>
<evidence type="ECO:0000313" key="4">
    <source>
        <dbReference type="EMBL" id="MDE4166383.1"/>
    </source>
</evidence>
<dbReference type="Pfam" id="PF02594">
    <property type="entry name" value="DUF167"/>
    <property type="match status" value="1"/>
</dbReference>
<dbReference type="HAMAP" id="MF_00634">
    <property type="entry name" value="UPF0235"/>
    <property type="match status" value="1"/>
</dbReference>
<evidence type="ECO:0000313" key="5">
    <source>
        <dbReference type="Proteomes" id="UP000092565"/>
    </source>
</evidence>
<evidence type="ECO:0000256" key="2">
    <source>
        <dbReference type="HAMAP-Rule" id="MF_00634"/>
    </source>
</evidence>
<accession>A0A1B0ZVS1</accession>
<dbReference type="Proteomes" id="UP001218364">
    <property type="component" value="Unassembled WGS sequence"/>
</dbReference>
<dbReference type="PATRIC" id="fig|60890.4.peg.3287"/>
<reference evidence="4 6" key="2">
    <citation type="submission" date="2023-02" db="EMBL/GenBank/DDBJ databases">
        <title>Population genomics of bacteria associated with diatom.</title>
        <authorList>
            <person name="Xie J."/>
            <person name="Wang H."/>
        </authorList>
    </citation>
    <scope>NUCLEOTIDE SEQUENCE [LARGE SCALE GENOMIC DNA]</scope>
    <source>
        <strain evidence="4 6">PT47_8</strain>
    </source>
</reference>
<dbReference type="EMBL" id="CP015124">
    <property type="protein sequence ID" value="ANP38252.1"/>
    <property type="molecule type" value="Genomic_DNA"/>
</dbReference>
<dbReference type="RefSeq" id="WP_065272938.1">
    <property type="nucleotide sequence ID" value="NZ_CP015124.1"/>
</dbReference>
<dbReference type="Gene3D" id="3.30.1200.10">
    <property type="entry name" value="YggU-like"/>
    <property type="match status" value="1"/>
</dbReference>
<reference evidence="3 5" key="1">
    <citation type="submission" date="2016-04" db="EMBL/GenBank/DDBJ databases">
        <authorList>
            <person name="Evans L.H."/>
            <person name="Alamgir A."/>
            <person name="Owens N."/>
            <person name="Weber N.D."/>
            <person name="Virtaneva K."/>
            <person name="Barbian K."/>
            <person name="Babar A."/>
            <person name="Rosenke K."/>
        </authorList>
    </citation>
    <scope>NUCLEOTIDE SEQUENCE [LARGE SCALE GENOMIC DNA]</scope>
    <source>
        <strain evidence="3 5">JL2886</strain>
    </source>
</reference>
<dbReference type="PANTHER" id="PTHR13420">
    <property type="entry name" value="UPF0235 PROTEIN C15ORF40"/>
    <property type="match status" value="1"/>
</dbReference>
<proteinExistence type="inferred from homology"/>
<dbReference type="PANTHER" id="PTHR13420:SF7">
    <property type="entry name" value="UPF0235 PROTEIN C15ORF40"/>
    <property type="match status" value="1"/>
</dbReference>
<gene>
    <name evidence="3" type="ORF">JL2886_03373</name>
    <name evidence="4" type="ORF">PXK24_11825</name>
</gene>
<name>A0A1B0ZVS1_9RHOB</name>
<dbReference type="InterPro" id="IPR003746">
    <property type="entry name" value="DUF167"/>
</dbReference>
<dbReference type="AlphaFoldDB" id="A0A1B0ZVS1"/>
<evidence type="ECO:0000313" key="6">
    <source>
        <dbReference type="Proteomes" id="UP001218364"/>
    </source>
</evidence>
<dbReference type="NCBIfam" id="TIGR00251">
    <property type="entry name" value="DUF167 family protein"/>
    <property type="match status" value="1"/>
</dbReference>
<sequence length="92" mass="9583">MGKPKKKDLPDLADLAVAGLEIQVRATPKAARNAITRTEAGLKVSVTVAPENGKANAAVADLLARAMGVAPSALELRRGATSRDKVFVYRGS</sequence>
<comment type="similarity">
    <text evidence="1 2">Belongs to the UPF0235 family.</text>
</comment>
<organism evidence="3 5">
    <name type="scientific">Phaeobacter gallaeciensis</name>
    <dbReference type="NCBI Taxonomy" id="60890"/>
    <lineage>
        <taxon>Bacteria</taxon>
        <taxon>Pseudomonadati</taxon>
        <taxon>Pseudomonadota</taxon>
        <taxon>Alphaproteobacteria</taxon>
        <taxon>Rhodobacterales</taxon>
        <taxon>Roseobacteraceae</taxon>
        <taxon>Phaeobacter</taxon>
    </lineage>
</organism>
<keyword evidence="5" id="KW-1185">Reference proteome</keyword>